<dbReference type="PROSITE" id="PS00086">
    <property type="entry name" value="CYTOCHROME_P450"/>
    <property type="match status" value="1"/>
</dbReference>
<accession>A0ABP3LSH8</accession>
<protein>
    <submittedName>
        <fullName evidence="4">Cytochrome P450</fullName>
    </submittedName>
</protein>
<dbReference type="PANTHER" id="PTHR46696:SF1">
    <property type="entry name" value="CYTOCHROME P450 YJIB-RELATED"/>
    <property type="match status" value="1"/>
</dbReference>
<dbReference type="InterPro" id="IPR017972">
    <property type="entry name" value="Cyt_P450_CS"/>
</dbReference>
<sequence>MSVPTAVGAACPGEVFDPLSPSMLADPYLVYERLRTEAPVHWHEHLRAWVLTRHEDCVGVLRRPEVFGSDPRKLAKPIPESVISLQTMDPPEHSAVRHHFLAKLRRQDLDAWSARVRRIAVELLSNAGPDPFDFVAEVAEPLALHSMCSLCGVPYPEDDERFRTASRTMVLGMDAGLEPARREPALAARGVLNEIIEDWIARAPRESLISGLDEVSGIERGYLVNSARAVFDAGYSTTGNMLGNIVKWLLGPGGVRETAPLGGLDSRAVEELGRIEGVVQAVSRHCLAAVEIGGRTLRRGDVVIVMLAAANHDPKVFPDPRRADFSRESGPHLVFGRGVHSCLGGHVAGRVALALLHALADGFERIEPAGPHRQRPTATQRGLDHLPIRLS</sequence>
<dbReference type="InterPro" id="IPR001128">
    <property type="entry name" value="Cyt_P450"/>
</dbReference>
<reference evidence="5" key="1">
    <citation type="journal article" date="2019" name="Int. J. Syst. Evol. Microbiol.">
        <title>The Global Catalogue of Microorganisms (GCM) 10K type strain sequencing project: providing services to taxonomists for standard genome sequencing and annotation.</title>
        <authorList>
            <consortium name="The Broad Institute Genomics Platform"/>
            <consortium name="The Broad Institute Genome Sequencing Center for Infectious Disease"/>
            <person name="Wu L."/>
            <person name="Ma J."/>
        </authorList>
    </citation>
    <scope>NUCLEOTIDE SEQUENCE [LARGE SCALE GENOMIC DNA]</scope>
    <source>
        <strain evidence="5">JCM 10303</strain>
    </source>
</reference>
<keyword evidence="5" id="KW-1185">Reference proteome</keyword>
<dbReference type="SUPFAM" id="SSF48264">
    <property type="entry name" value="Cytochrome P450"/>
    <property type="match status" value="1"/>
</dbReference>
<keyword evidence="2" id="KW-0503">Monooxygenase</keyword>
<feature type="compositionally biased region" description="Basic and acidic residues" evidence="3">
    <location>
        <begin position="382"/>
        <end position="391"/>
    </location>
</feature>
<gene>
    <name evidence="4" type="ORF">GCM10009533_01430</name>
</gene>
<dbReference type="Proteomes" id="UP001500729">
    <property type="component" value="Unassembled WGS sequence"/>
</dbReference>
<dbReference type="RefSeq" id="WP_009947545.1">
    <property type="nucleotide sequence ID" value="NZ_BAAAGS010000001.1"/>
</dbReference>
<dbReference type="Gene3D" id="1.10.630.10">
    <property type="entry name" value="Cytochrome P450"/>
    <property type="match status" value="1"/>
</dbReference>
<feature type="region of interest" description="Disordered" evidence="3">
    <location>
        <begin position="367"/>
        <end position="391"/>
    </location>
</feature>
<dbReference type="EMBL" id="BAAAGS010000001">
    <property type="protein sequence ID" value="GAA0506418.1"/>
    <property type="molecule type" value="Genomic_DNA"/>
</dbReference>
<organism evidence="4 5">
    <name type="scientific">Saccharopolyspora erythraea</name>
    <name type="common">Streptomyces erythraeus</name>
    <dbReference type="NCBI Taxonomy" id="1836"/>
    <lineage>
        <taxon>Bacteria</taxon>
        <taxon>Bacillati</taxon>
        <taxon>Actinomycetota</taxon>
        <taxon>Actinomycetes</taxon>
        <taxon>Pseudonocardiales</taxon>
        <taxon>Pseudonocardiaceae</taxon>
        <taxon>Saccharopolyspora</taxon>
    </lineage>
</organism>
<keyword evidence="2" id="KW-0349">Heme</keyword>
<comment type="caution">
    <text evidence="4">The sequence shown here is derived from an EMBL/GenBank/DDBJ whole genome shotgun (WGS) entry which is preliminary data.</text>
</comment>
<evidence type="ECO:0000313" key="5">
    <source>
        <dbReference type="Proteomes" id="UP001500729"/>
    </source>
</evidence>
<keyword evidence="2" id="KW-0479">Metal-binding</keyword>
<name>A0ABP3LSH8_SACER</name>
<keyword evidence="2" id="KW-0560">Oxidoreductase</keyword>
<comment type="similarity">
    <text evidence="1 2">Belongs to the cytochrome P450 family.</text>
</comment>
<proteinExistence type="inferred from homology"/>
<evidence type="ECO:0000256" key="2">
    <source>
        <dbReference type="RuleBase" id="RU000461"/>
    </source>
</evidence>
<dbReference type="Pfam" id="PF00067">
    <property type="entry name" value="p450"/>
    <property type="match status" value="1"/>
</dbReference>
<evidence type="ECO:0000256" key="3">
    <source>
        <dbReference type="SAM" id="MobiDB-lite"/>
    </source>
</evidence>
<dbReference type="PANTHER" id="PTHR46696">
    <property type="entry name" value="P450, PUTATIVE (EUROFUNG)-RELATED"/>
    <property type="match status" value="1"/>
</dbReference>
<keyword evidence="2" id="KW-0408">Iron</keyword>
<evidence type="ECO:0000313" key="4">
    <source>
        <dbReference type="EMBL" id="GAA0506418.1"/>
    </source>
</evidence>
<evidence type="ECO:0000256" key="1">
    <source>
        <dbReference type="ARBA" id="ARBA00010617"/>
    </source>
</evidence>
<dbReference type="InterPro" id="IPR036396">
    <property type="entry name" value="Cyt_P450_sf"/>
</dbReference>